<name>A0A3M6QA29_9BURK</name>
<comment type="caution">
    <text evidence="8">The sequence shown here is derived from an EMBL/GenBank/DDBJ whole genome shotgun (WGS) entry which is preliminary data.</text>
</comment>
<reference evidence="8 9" key="1">
    <citation type="submission" date="2018-10" db="EMBL/GenBank/DDBJ databases">
        <title>Comamonadaceae CDC group NO-1 genome sequencing and assembly.</title>
        <authorList>
            <person name="Bernier A.-M."/>
            <person name="Bernard K."/>
        </authorList>
    </citation>
    <scope>NUCLEOTIDE SEQUENCE [LARGE SCALE GENOMIC DNA]</scope>
    <source>
        <strain evidence="8 9">NML161473</strain>
    </source>
</reference>
<comment type="similarity">
    <text evidence="1">Belongs to the thioredoxin family. DsbA subfamily.</text>
</comment>
<evidence type="ECO:0000256" key="1">
    <source>
        <dbReference type="ARBA" id="ARBA00005791"/>
    </source>
</evidence>
<keyword evidence="5" id="KW-0676">Redox-active center</keyword>
<dbReference type="Gene3D" id="3.40.30.10">
    <property type="entry name" value="Glutaredoxin"/>
    <property type="match status" value="1"/>
</dbReference>
<dbReference type="GO" id="GO:0016491">
    <property type="term" value="F:oxidoreductase activity"/>
    <property type="evidence" value="ECO:0007669"/>
    <property type="project" value="UniProtKB-KW"/>
</dbReference>
<evidence type="ECO:0000313" key="8">
    <source>
        <dbReference type="EMBL" id="RMW99351.1"/>
    </source>
</evidence>
<dbReference type="PANTHER" id="PTHR13887:SF14">
    <property type="entry name" value="DISULFIDE BOND FORMATION PROTEIN D"/>
    <property type="match status" value="1"/>
</dbReference>
<keyword evidence="2 6" id="KW-0732">Signal</keyword>
<feature type="domain" description="Thioredoxin" evidence="7">
    <location>
        <begin position="25"/>
        <end position="216"/>
    </location>
</feature>
<evidence type="ECO:0000256" key="2">
    <source>
        <dbReference type="ARBA" id="ARBA00022729"/>
    </source>
</evidence>
<dbReference type="InterPro" id="IPR036249">
    <property type="entry name" value="Thioredoxin-like_sf"/>
</dbReference>
<dbReference type="RefSeq" id="WP_122254013.1">
    <property type="nucleotide sequence ID" value="NZ_RDQL01000008.1"/>
</dbReference>
<dbReference type="SUPFAM" id="SSF52833">
    <property type="entry name" value="Thioredoxin-like"/>
    <property type="match status" value="1"/>
</dbReference>
<dbReference type="Proteomes" id="UP000267035">
    <property type="component" value="Unassembled WGS sequence"/>
</dbReference>
<dbReference type="Pfam" id="PF13462">
    <property type="entry name" value="Thioredoxin_4"/>
    <property type="match status" value="1"/>
</dbReference>
<accession>A0A3M6QA29</accession>
<feature type="chain" id="PRO_5018055764" evidence="6">
    <location>
        <begin position="29"/>
        <end position="221"/>
    </location>
</feature>
<dbReference type="PANTHER" id="PTHR13887">
    <property type="entry name" value="GLUTATHIONE S-TRANSFERASE KAPPA"/>
    <property type="match status" value="1"/>
</dbReference>
<dbReference type="PROSITE" id="PS51352">
    <property type="entry name" value="THIOREDOXIN_2"/>
    <property type="match status" value="1"/>
</dbReference>
<dbReference type="CDD" id="cd03023">
    <property type="entry name" value="DsbA_Com1_like"/>
    <property type="match status" value="1"/>
</dbReference>
<protein>
    <submittedName>
        <fullName evidence="8">DsbA family protein</fullName>
    </submittedName>
</protein>
<keyword evidence="4" id="KW-1015">Disulfide bond</keyword>
<dbReference type="InterPro" id="IPR012336">
    <property type="entry name" value="Thioredoxin-like_fold"/>
</dbReference>
<evidence type="ECO:0000313" key="9">
    <source>
        <dbReference type="Proteomes" id="UP000267035"/>
    </source>
</evidence>
<organism evidence="8 9">
    <name type="scientific">Allofranklinella schreckenbergeri</name>
    <dbReference type="NCBI Taxonomy" id="1076744"/>
    <lineage>
        <taxon>Bacteria</taxon>
        <taxon>Pseudomonadati</taxon>
        <taxon>Pseudomonadota</taxon>
        <taxon>Betaproteobacteria</taxon>
        <taxon>Burkholderiales</taxon>
        <taxon>Comamonadaceae</taxon>
        <taxon>Allofranklinella</taxon>
    </lineage>
</organism>
<proteinExistence type="inferred from homology"/>
<evidence type="ECO:0000256" key="6">
    <source>
        <dbReference type="SAM" id="SignalP"/>
    </source>
</evidence>
<gene>
    <name evidence="8" type="ORF">EBQ25_07180</name>
</gene>
<evidence type="ECO:0000259" key="7">
    <source>
        <dbReference type="PROSITE" id="PS51352"/>
    </source>
</evidence>
<feature type="signal peptide" evidence="6">
    <location>
        <begin position="1"/>
        <end position="28"/>
    </location>
</feature>
<evidence type="ECO:0000256" key="4">
    <source>
        <dbReference type="ARBA" id="ARBA00023157"/>
    </source>
</evidence>
<dbReference type="AlphaFoldDB" id="A0A3M6QA29"/>
<keyword evidence="3" id="KW-0560">Oxidoreductase</keyword>
<dbReference type="EMBL" id="RDQL01000008">
    <property type="protein sequence ID" value="RMW99351.1"/>
    <property type="molecule type" value="Genomic_DNA"/>
</dbReference>
<evidence type="ECO:0000256" key="3">
    <source>
        <dbReference type="ARBA" id="ARBA00023002"/>
    </source>
</evidence>
<dbReference type="InterPro" id="IPR013766">
    <property type="entry name" value="Thioredoxin_domain"/>
</dbReference>
<keyword evidence="9" id="KW-1185">Reference proteome</keyword>
<evidence type="ECO:0000256" key="5">
    <source>
        <dbReference type="ARBA" id="ARBA00023284"/>
    </source>
</evidence>
<sequence length="221" mass="24094">MLFTSPPPLSRRALLVAGAAWPFIPATAQHAPGPNAPGAQPQRLSLRELTHDALLPTLGNPQGDVTIVKFSDFQCAYCKRGYTSLQALLEQDAKLRVVIRDLFVYGESSRHAARMALASAQQGRYAQVVKALFSHSGRLNEERVEALLTAQGVNVPAANQWVASQRDRLDALFDRNVELARTLGFRGTPSYVIGRVTVPGGIPQDKMRELVAQARAELAAR</sequence>